<evidence type="ECO:0000313" key="3">
    <source>
        <dbReference type="Proteomes" id="UP000183788"/>
    </source>
</evidence>
<organism evidence="1 3">
    <name type="scientific">Chitinophaga sancti</name>
    <dbReference type="NCBI Taxonomy" id="1004"/>
    <lineage>
        <taxon>Bacteria</taxon>
        <taxon>Pseudomonadati</taxon>
        <taxon>Bacteroidota</taxon>
        <taxon>Chitinophagia</taxon>
        <taxon>Chitinophagales</taxon>
        <taxon>Chitinophagaceae</taxon>
        <taxon>Chitinophaga</taxon>
    </lineage>
</organism>
<name>A0A1K1SZX8_9BACT</name>
<dbReference type="STRING" id="1004.SAMN05661012_06509"/>
<reference evidence="2 4" key="2">
    <citation type="submission" date="2023-11" db="EMBL/GenBank/DDBJ databases">
        <title>MicrobeMod: A computational toolkit for identifying prokaryotic methylation and restriction-modification with nanopore sequencing.</title>
        <authorList>
            <person name="Crits-Christoph A."/>
            <person name="Kang S.C."/>
            <person name="Lee H."/>
            <person name="Ostrov N."/>
        </authorList>
    </citation>
    <scope>NUCLEOTIDE SEQUENCE [LARGE SCALE GENOMIC DNA]</scope>
    <source>
        <strain evidence="2 4">ATCC 23090</strain>
    </source>
</reference>
<proteinExistence type="predicted"/>
<dbReference type="Proteomes" id="UP001326715">
    <property type="component" value="Chromosome"/>
</dbReference>
<evidence type="ECO:0000313" key="4">
    <source>
        <dbReference type="Proteomes" id="UP001326715"/>
    </source>
</evidence>
<evidence type="ECO:0000313" key="1">
    <source>
        <dbReference type="EMBL" id="SFW89851.1"/>
    </source>
</evidence>
<reference evidence="1 3" key="1">
    <citation type="submission" date="2016-11" db="EMBL/GenBank/DDBJ databases">
        <authorList>
            <person name="Jaros S."/>
            <person name="Januszkiewicz K."/>
            <person name="Wedrychowicz H."/>
        </authorList>
    </citation>
    <scope>NUCLEOTIDE SEQUENCE [LARGE SCALE GENOMIC DNA]</scope>
    <source>
        <strain evidence="1 3">DSM 784</strain>
    </source>
</reference>
<dbReference type="EMBL" id="FPIZ01000043">
    <property type="protein sequence ID" value="SFW89851.1"/>
    <property type="molecule type" value="Genomic_DNA"/>
</dbReference>
<dbReference type="RefSeq" id="WP_072366424.1">
    <property type="nucleotide sequence ID" value="NZ_CP139972.1"/>
</dbReference>
<sequence>MKALVAFSFGFLVSLMSYQKSYAQANELAQLALNIEKLAQFKQILSDLKKGYEIVSNGYGTIKDISEGNFNIHKVFLDGLMEVSPAVKKYYKIVQIADYQIELAKQYKAAYKMFVSSNQFSERELNYISAVYKNLINQSLQNLDELINVTTAGKLRMSDDERIKAIDRINDEMEDKLTFLKSFNQDTNLMLLGRLKETHEVTELKGIHGIK</sequence>
<accession>A0A1K1SZX8</accession>
<dbReference type="Proteomes" id="UP000183788">
    <property type="component" value="Unassembled WGS sequence"/>
</dbReference>
<dbReference type="AlphaFoldDB" id="A0A1K1SZX8"/>
<evidence type="ECO:0000313" key="2">
    <source>
        <dbReference type="EMBL" id="WQG89007.1"/>
    </source>
</evidence>
<gene>
    <name evidence="1" type="ORF">SAMN05661012_06509</name>
    <name evidence="2" type="ORF">SR876_29180</name>
</gene>
<protein>
    <submittedName>
        <fullName evidence="2">TerB family tellurite resistance protein</fullName>
    </submittedName>
</protein>
<dbReference type="EMBL" id="CP140154">
    <property type="protein sequence ID" value="WQG89007.1"/>
    <property type="molecule type" value="Genomic_DNA"/>
</dbReference>
<keyword evidence="4" id="KW-1185">Reference proteome</keyword>